<dbReference type="AlphaFoldDB" id="A0A3A6TY73"/>
<dbReference type="EMBL" id="QYYH01000035">
    <property type="protein sequence ID" value="RJY17851.1"/>
    <property type="molecule type" value="Genomic_DNA"/>
</dbReference>
<accession>A0A3A6TY73</accession>
<dbReference type="Pfam" id="PF00497">
    <property type="entry name" value="SBP_bac_3"/>
    <property type="match status" value="1"/>
</dbReference>
<dbReference type="Proteomes" id="UP000273022">
    <property type="component" value="Unassembled WGS sequence"/>
</dbReference>
<dbReference type="PANTHER" id="PTHR35936">
    <property type="entry name" value="MEMBRANE-BOUND LYTIC MUREIN TRANSGLYCOSYLASE F"/>
    <property type="match status" value="1"/>
</dbReference>
<keyword evidence="2 3" id="KW-0732">Signal</keyword>
<proteinExistence type="inferred from homology"/>
<dbReference type="SUPFAM" id="SSF53850">
    <property type="entry name" value="Periplasmic binding protein-like II"/>
    <property type="match status" value="1"/>
</dbReference>
<feature type="domain" description="Solute-binding protein family 3/N-terminal" evidence="4">
    <location>
        <begin position="35"/>
        <end position="255"/>
    </location>
</feature>
<organism evidence="5 6">
    <name type="scientific">Parashewanella spongiae</name>
    <dbReference type="NCBI Taxonomy" id="342950"/>
    <lineage>
        <taxon>Bacteria</taxon>
        <taxon>Pseudomonadati</taxon>
        <taxon>Pseudomonadota</taxon>
        <taxon>Gammaproteobacteria</taxon>
        <taxon>Alteromonadales</taxon>
        <taxon>Shewanellaceae</taxon>
        <taxon>Parashewanella</taxon>
    </lineage>
</organism>
<feature type="chain" id="PRO_5017394783" description="Solute-binding protein family 3/N-terminal domain-containing protein" evidence="3">
    <location>
        <begin position="27"/>
        <end position="256"/>
    </location>
</feature>
<dbReference type="OrthoDB" id="6192933at2"/>
<evidence type="ECO:0000313" key="6">
    <source>
        <dbReference type="Proteomes" id="UP000273022"/>
    </source>
</evidence>
<sequence length="256" mass="28681">MNFGLIMKMITLFGVILATSTTYAHADMPTKRPGKLTVCSYSQFKPITYGVGKGFEADYMRHIAQSLDLKIDFFPEEIYEQLWSMPSKAYTLCDVSIGGFSVTQTRQEQGAIFSLPSARFSQSLLIRNSDADEFESYADFNHKRIGVVPGTTGKTFAVQRAQEAGLDVSSVIVDYADETTLLTALESHEIDAIGRGEIGNDCQVRENPYFSTILKRDFGESFSFVVNNDVLLENINHVIMSEPLEFSIENYCHNEQ</sequence>
<name>A0A3A6TY73_9GAMM</name>
<dbReference type="InterPro" id="IPR001638">
    <property type="entry name" value="Solute-binding_3/MltF_N"/>
</dbReference>
<dbReference type="PANTHER" id="PTHR35936:SF19">
    <property type="entry name" value="AMINO-ACID-BINDING PROTEIN YXEM-RELATED"/>
    <property type="match status" value="1"/>
</dbReference>
<evidence type="ECO:0000259" key="4">
    <source>
        <dbReference type="SMART" id="SM00062"/>
    </source>
</evidence>
<feature type="signal peptide" evidence="3">
    <location>
        <begin position="1"/>
        <end position="26"/>
    </location>
</feature>
<gene>
    <name evidence="5" type="ORF">D5R81_07370</name>
</gene>
<comment type="caution">
    <text evidence="5">The sequence shown here is derived from an EMBL/GenBank/DDBJ whole genome shotgun (WGS) entry which is preliminary data.</text>
</comment>
<evidence type="ECO:0000313" key="5">
    <source>
        <dbReference type="EMBL" id="RJY17851.1"/>
    </source>
</evidence>
<protein>
    <recommendedName>
        <fullName evidence="4">Solute-binding protein family 3/N-terminal domain-containing protein</fullName>
    </recommendedName>
</protein>
<evidence type="ECO:0000256" key="1">
    <source>
        <dbReference type="ARBA" id="ARBA00010333"/>
    </source>
</evidence>
<keyword evidence="6" id="KW-1185">Reference proteome</keyword>
<dbReference type="Gene3D" id="3.40.190.10">
    <property type="entry name" value="Periplasmic binding protein-like II"/>
    <property type="match status" value="2"/>
</dbReference>
<reference evidence="5 6" key="1">
    <citation type="submission" date="2018-09" db="EMBL/GenBank/DDBJ databases">
        <title>Phylogeny of the Shewanellaceae, and recommendation for two new genera, Pseudoshewanella and Parashewanella.</title>
        <authorList>
            <person name="Wang G."/>
        </authorList>
    </citation>
    <scope>NUCLEOTIDE SEQUENCE [LARGE SCALE GENOMIC DNA]</scope>
    <source>
        <strain evidence="5 6">KCTC 22492</strain>
    </source>
</reference>
<evidence type="ECO:0000256" key="3">
    <source>
        <dbReference type="SAM" id="SignalP"/>
    </source>
</evidence>
<evidence type="ECO:0000256" key="2">
    <source>
        <dbReference type="ARBA" id="ARBA00022729"/>
    </source>
</evidence>
<dbReference type="SMART" id="SM00062">
    <property type="entry name" value="PBPb"/>
    <property type="match status" value="1"/>
</dbReference>
<comment type="similarity">
    <text evidence="1">Belongs to the bacterial solute-binding protein 3 family.</text>
</comment>